<keyword evidence="1" id="KW-0547">Nucleotide-binding</keyword>
<sequence>MTQGRDPVQNNTISTEEGTARIQECRDALIQVKEEMQRVIVGQEETIRDLLTALVAGGNVLLEGVPGLAKTLTVRTLAACTACSFARIQFTPDLLPSDITGTTVYRQHDGVFSLVKGPVFHNIVLADEINRAPPKVQSALLEAMQERQVTIQGETCALPDPFFVLATQNPIESEGTYPLPEAQTDRFLFKLIMDYPGVEDEVEILDRFAARTEVAPACVLTVPELQNIQATARAVRADPAVREYAARIVDATRHPDKYALRTGEYIEWGASPRATLSLVLGAKARALLEGRTYIVPHDIKAVAHNALRHRILLTYAADACGVRSDAIIDEVLGVVEVP</sequence>
<dbReference type="Proteomes" id="UP000826709">
    <property type="component" value="Chromosome"/>
</dbReference>
<dbReference type="PANTHER" id="PTHR42759">
    <property type="entry name" value="MOXR FAMILY PROTEIN"/>
    <property type="match status" value="1"/>
</dbReference>
<dbReference type="AlphaFoldDB" id="A0A8G1A135"/>
<dbReference type="SUPFAM" id="SSF52540">
    <property type="entry name" value="P-loop containing nucleoside triphosphate hydrolases"/>
    <property type="match status" value="1"/>
</dbReference>
<dbReference type="Pfam" id="PF07726">
    <property type="entry name" value="AAA_3"/>
    <property type="match status" value="1"/>
</dbReference>
<dbReference type="InterPro" id="IPR041628">
    <property type="entry name" value="ChlI/MoxR_AAA_lid"/>
</dbReference>
<reference evidence="4" key="2">
    <citation type="submission" date="2019-03" db="EMBL/GenBank/DDBJ databases">
        <authorList>
            <person name="Chen S.-C."/>
            <person name="Wu S.-Y."/>
            <person name="Lai M.-C."/>
        </authorList>
    </citation>
    <scope>NUCLEOTIDE SEQUENCE</scope>
    <source>
        <strain evidence="4">ML15</strain>
    </source>
</reference>
<protein>
    <submittedName>
        <fullName evidence="4">MoxR family ATPase</fullName>
    </submittedName>
</protein>
<dbReference type="Pfam" id="PF17863">
    <property type="entry name" value="AAA_lid_2"/>
    <property type="match status" value="1"/>
</dbReference>
<accession>A0A8G1A135</accession>
<dbReference type="InterPro" id="IPR003593">
    <property type="entry name" value="AAA+_ATPase"/>
</dbReference>
<dbReference type="GO" id="GO:0016887">
    <property type="term" value="F:ATP hydrolysis activity"/>
    <property type="evidence" value="ECO:0007669"/>
    <property type="project" value="InterPro"/>
</dbReference>
<feature type="domain" description="AAA+ ATPase" evidence="3">
    <location>
        <begin position="56"/>
        <end position="197"/>
    </location>
</feature>
<evidence type="ECO:0000256" key="2">
    <source>
        <dbReference type="ARBA" id="ARBA00022840"/>
    </source>
</evidence>
<dbReference type="SMART" id="SM00382">
    <property type="entry name" value="AAA"/>
    <property type="match status" value="1"/>
</dbReference>
<dbReference type="InterPro" id="IPR011703">
    <property type="entry name" value="ATPase_AAA-3"/>
</dbReference>
<dbReference type="PIRSF" id="PIRSF002849">
    <property type="entry name" value="AAA_ATPase_chaperone_MoxR_prd"/>
    <property type="match status" value="1"/>
</dbReference>
<dbReference type="InterPro" id="IPR027417">
    <property type="entry name" value="P-loop_NTPase"/>
</dbReference>
<dbReference type="Gene3D" id="1.10.8.80">
    <property type="entry name" value="Magnesium chelatase subunit I, C-Terminal domain"/>
    <property type="match status" value="1"/>
</dbReference>
<gene>
    <name evidence="4" type="ORF">E2N92_03160</name>
</gene>
<dbReference type="GO" id="GO:0005524">
    <property type="term" value="F:ATP binding"/>
    <property type="evidence" value="ECO:0007669"/>
    <property type="project" value="UniProtKB-KW"/>
</dbReference>
<evidence type="ECO:0000313" key="4">
    <source>
        <dbReference type="EMBL" id="QYZ78498.1"/>
    </source>
</evidence>
<dbReference type="InterPro" id="IPR050764">
    <property type="entry name" value="CbbQ/NirQ/NorQ/GpvN"/>
</dbReference>
<dbReference type="Gene3D" id="3.40.50.300">
    <property type="entry name" value="P-loop containing nucleotide triphosphate hydrolases"/>
    <property type="match status" value="1"/>
</dbReference>
<reference evidence="4" key="1">
    <citation type="journal article" date="2005" name="Int. J. Syst. Evol. Microbiol.">
        <title>Methanofollis formosanus sp. nov., isolated from a fish pond.</title>
        <authorList>
            <person name="Wu S.Y."/>
            <person name="Chen S.C."/>
            <person name="Lai M.C."/>
        </authorList>
    </citation>
    <scope>NUCLEOTIDE SEQUENCE</scope>
    <source>
        <strain evidence="4">ML15</strain>
    </source>
</reference>
<name>A0A8G1A135_9EURY</name>
<dbReference type="FunFam" id="3.40.50.300:FF:000640">
    <property type="entry name" value="MoxR family ATPase"/>
    <property type="match status" value="1"/>
</dbReference>
<keyword evidence="2" id="KW-0067">ATP-binding</keyword>
<organism evidence="4 5">
    <name type="scientific">Methanofollis formosanus</name>
    <dbReference type="NCBI Taxonomy" id="299308"/>
    <lineage>
        <taxon>Archaea</taxon>
        <taxon>Methanobacteriati</taxon>
        <taxon>Methanobacteriota</taxon>
        <taxon>Stenosarchaea group</taxon>
        <taxon>Methanomicrobia</taxon>
        <taxon>Methanomicrobiales</taxon>
        <taxon>Methanomicrobiaceae</taxon>
        <taxon>Methanofollis</taxon>
    </lineage>
</organism>
<proteinExistence type="predicted"/>
<dbReference type="CDD" id="cd00009">
    <property type="entry name" value="AAA"/>
    <property type="match status" value="1"/>
</dbReference>
<dbReference type="EMBL" id="CP037968">
    <property type="protein sequence ID" value="QYZ78498.1"/>
    <property type="molecule type" value="Genomic_DNA"/>
</dbReference>
<keyword evidence="5" id="KW-1185">Reference proteome</keyword>
<evidence type="ECO:0000313" key="5">
    <source>
        <dbReference type="Proteomes" id="UP000826709"/>
    </source>
</evidence>
<evidence type="ECO:0000256" key="1">
    <source>
        <dbReference type="ARBA" id="ARBA00022741"/>
    </source>
</evidence>
<dbReference type="PANTHER" id="PTHR42759:SF1">
    <property type="entry name" value="MAGNESIUM-CHELATASE SUBUNIT CHLD"/>
    <property type="match status" value="1"/>
</dbReference>
<evidence type="ECO:0000259" key="3">
    <source>
        <dbReference type="SMART" id="SM00382"/>
    </source>
</evidence>
<dbReference type="OrthoDB" id="24581at2157"/>
<dbReference type="KEGG" id="mfk:E2N92_03160"/>